<reference evidence="2" key="1">
    <citation type="submission" date="2022-05" db="EMBL/GenBank/DDBJ databases">
        <title>Brevundimonas albigilva TT17 genome sequence.</title>
        <authorList>
            <person name="Lee K."/>
            <person name="Son H."/>
        </authorList>
    </citation>
    <scope>NUCLEOTIDE SEQUENCE</scope>
    <source>
        <strain evidence="2">TT17</strain>
    </source>
</reference>
<evidence type="ECO:0000313" key="2">
    <source>
        <dbReference type="EMBL" id="URI17076.1"/>
    </source>
</evidence>
<accession>A0ABY4ST71</accession>
<protein>
    <submittedName>
        <fullName evidence="2">Thiamine phosphate synthase</fullName>
    </submittedName>
</protein>
<evidence type="ECO:0000259" key="1">
    <source>
        <dbReference type="Pfam" id="PF02581"/>
    </source>
</evidence>
<dbReference type="Pfam" id="PF02581">
    <property type="entry name" value="TMP-TENI"/>
    <property type="match status" value="1"/>
</dbReference>
<sequence>MREATRQAGVRLLVGLDMALAEAVQADGLHLPERAAGQAQAIHAARPDWLLTAAWHGGPVECAGLDALVLSPVFSAGGASAARPALGVEGFRDRAEAAGPPVYALGGIRAGDVGALAGSGACGLAAVSAIQAAFQAFA</sequence>
<keyword evidence="3" id="KW-1185">Reference proteome</keyword>
<dbReference type="SUPFAM" id="SSF51391">
    <property type="entry name" value="Thiamin phosphate synthase"/>
    <property type="match status" value="1"/>
</dbReference>
<name>A0ABY4ST71_9CAUL</name>
<dbReference type="Gene3D" id="3.20.20.70">
    <property type="entry name" value="Aldolase class I"/>
    <property type="match status" value="1"/>
</dbReference>
<dbReference type="InterPro" id="IPR013785">
    <property type="entry name" value="Aldolase_TIM"/>
</dbReference>
<evidence type="ECO:0000313" key="3">
    <source>
        <dbReference type="Proteomes" id="UP001055429"/>
    </source>
</evidence>
<dbReference type="InterPro" id="IPR022998">
    <property type="entry name" value="ThiamineP_synth_TenI"/>
</dbReference>
<dbReference type="Proteomes" id="UP001055429">
    <property type="component" value="Chromosome"/>
</dbReference>
<dbReference type="InterPro" id="IPR036206">
    <property type="entry name" value="ThiamineP_synth_sf"/>
</dbReference>
<dbReference type="EMBL" id="CP097649">
    <property type="protein sequence ID" value="URI17076.1"/>
    <property type="molecule type" value="Genomic_DNA"/>
</dbReference>
<gene>
    <name evidence="2" type="ORF">M8231_15145</name>
</gene>
<organism evidence="2 3">
    <name type="scientific">Brevundimonas albigilva</name>
    <dbReference type="NCBI Taxonomy" id="1312364"/>
    <lineage>
        <taxon>Bacteria</taxon>
        <taxon>Pseudomonadati</taxon>
        <taxon>Pseudomonadota</taxon>
        <taxon>Alphaproteobacteria</taxon>
        <taxon>Caulobacterales</taxon>
        <taxon>Caulobacteraceae</taxon>
        <taxon>Brevundimonas</taxon>
    </lineage>
</organism>
<feature type="domain" description="Thiamine phosphate synthase/TenI" evidence="1">
    <location>
        <begin position="2"/>
        <end position="130"/>
    </location>
</feature>
<dbReference type="CDD" id="cd00564">
    <property type="entry name" value="TMP_TenI"/>
    <property type="match status" value="1"/>
</dbReference>
<proteinExistence type="predicted"/>